<dbReference type="GO" id="GO:0003735">
    <property type="term" value="F:structural constituent of ribosome"/>
    <property type="evidence" value="ECO:0007669"/>
    <property type="project" value="InterPro"/>
</dbReference>
<evidence type="ECO:0000256" key="5">
    <source>
        <dbReference type="ARBA" id="ARBA00023274"/>
    </source>
</evidence>
<evidence type="ECO:0000313" key="11">
    <source>
        <dbReference type="Proteomes" id="UP000011758"/>
    </source>
</evidence>
<evidence type="ECO:0000256" key="2">
    <source>
        <dbReference type="ARBA" id="ARBA00022730"/>
    </source>
</evidence>
<dbReference type="EMBL" id="AGEJ01000027">
    <property type="protein sequence ID" value="EMD15937.1"/>
    <property type="molecule type" value="Genomic_DNA"/>
</dbReference>
<dbReference type="Proteomes" id="UP000011758">
    <property type="component" value="Unassembled WGS sequence"/>
</dbReference>
<dbReference type="OrthoDB" id="9788336at2"/>
<comment type="caution">
    <text evidence="10">The sequence shown here is derived from an EMBL/GenBank/DDBJ whole genome shotgun (WGS) entry which is preliminary data.</text>
</comment>
<keyword evidence="3 7" id="KW-0694">RNA-binding</keyword>
<evidence type="ECO:0000256" key="3">
    <source>
        <dbReference type="ARBA" id="ARBA00022884"/>
    </source>
</evidence>
<dbReference type="GO" id="GO:1990904">
    <property type="term" value="C:ribonucleoprotein complex"/>
    <property type="evidence" value="ECO:0007669"/>
    <property type="project" value="UniProtKB-KW"/>
</dbReference>
<protein>
    <recommendedName>
        <fullName evidence="6 7">Large ribosomal subunit protein bL9</fullName>
    </recommendedName>
</protein>
<organism evidence="10 11">
    <name type="scientific">Eggerthia catenaformis OT 569 = DSM 20559</name>
    <dbReference type="NCBI Taxonomy" id="999415"/>
    <lineage>
        <taxon>Bacteria</taxon>
        <taxon>Bacillati</taxon>
        <taxon>Bacillota</taxon>
        <taxon>Erysipelotrichia</taxon>
        <taxon>Erysipelotrichales</taxon>
        <taxon>Coprobacillaceae</taxon>
        <taxon>Eggerthia</taxon>
    </lineage>
</organism>
<evidence type="ECO:0000256" key="6">
    <source>
        <dbReference type="ARBA" id="ARBA00035292"/>
    </source>
</evidence>
<dbReference type="RefSeq" id="WP_004804219.1">
    <property type="nucleotide sequence ID" value="NZ_KB446650.1"/>
</dbReference>
<dbReference type="GO" id="GO:0006412">
    <property type="term" value="P:translation"/>
    <property type="evidence" value="ECO:0007669"/>
    <property type="project" value="UniProtKB-UniRule"/>
</dbReference>
<dbReference type="InterPro" id="IPR020594">
    <property type="entry name" value="Ribosomal_bL9_bac/chp"/>
</dbReference>
<accession>M2P6P3</accession>
<dbReference type="InterPro" id="IPR036935">
    <property type="entry name" value="Ribosomal_bL9_N_sf"/>
</dbReference>
<dbReference type="InterPro" id="IPR020069">
    <property type="entry name" value="Ribosomal_bL9_C"/>
</dbReference>
<comment type="function">
    <text evidence="7">Binds to the 23S rRNA.</text>
</comment>
<dbReference type="Gene3D" id="3.40.5.10">
    <property type="entry name" value="Ribosomal protein L9, N-terminal domain"/>
    <property type="match status" value="1"/>
</dbReference>
<evidence type="ECO:0000256" key="1">
    <source>
        <dbReference type="ARBA" id="ARBA00010605"/>
    </source>
</evidence>
<evidence type="ECO:0000313" key="10">
    <source>
        <dbReference type="EMBL" id="EMD15937.1"/>
    </source>
</evidence>
<keyword evidence="8" id="KW-0175">Coiled coil</keyword>
<feature type="coiled-coil region" evidence="8">
    <location>
        <begin position="44"/>
        <end position="75"/>
    </location>
</feature>
<dbReference type="HAMAP" id="MF_00503">
    <property type="entry name" value="Ribosomal_bL9"/>
    <property type="match status" value="1"/>
</dbReference>
<keyword evidence="11" id="KW-1185">Reference proteome</keyword>
<feature type="domain" description="Ribosomal protein L9" evidence="9">
    <location>
        <begin position="13"/>
        <end position="40"/>
    </location>
</feature>
<dbReference type="Pfam" id="PF03948">
    <property type="entry name" value="Ribosomal_L9_C"/>
    <property type="match status" value="1"/>
</dbReference>
<dbReference type="GO" id="GO:0005840">
    <property type="term" value="C:ribosome"/>
    <property type="evidence" value="ECO:0007669"/>
    <property type="project" value="UniProtKB-KW"/>
</dbReference>
<dbReference type="eggNOG" id="COG0359">
    <property type="taxonomic scope" value="Bacteria"/>
</dbReference>
<reference evidence="10 11" key="1">
    <citation type="submission" date="2013-02" db="EMBL/GenBank/DDBJ databases">
        <title>The Genome Sequence of Lactobacillus catenaformis F0143.</title>
        <authorList>
            <consortium name="The Broad Institute Genome Sequencing Platform"/>
            <person name="Earl A."/>
            <person name="Ward D."/>
            <person name="Feldgarden M."/>
            <person name="Gevers D."/>
            <person name="Izard J."/>
            <person name="Blanton J.M."/>
            <person name="Mathney J."/>
            <person name="Dewhirst F.E."/>
            <person name="Young S.K."/>
            <person name="Zeng Q."/>
            <person name="Gargeya S."/>
            <person name="Fitzgerald M."/>
            <person name="Haas B."/>
            <person name="Abouelleil A."/>
            <person name="Alvarado L."/>
            <person name="Arachchi H.M."/>
            <person name="Berlin A."/>
            <person name="Chapman S.B."/>
            <person name="Gearin G."/>
            <person name="Goldberg J."/>
            <person name="Griggs A."/>
            <person name="Gujja S."/>
            <person name="Hansen M."/>
            <person name="Heiman D."/>
            <person name="Howarth C."/>
            <person name="Larimer J."/>
            <person name="Lui A."/>
            <person name="MacDonald P.J.P."/>
            <person name="McCowen C."/>
            <person name="Montmayeur A."/>
            <person name="Murphy C."/>
            <person name="Neiman D."/>
            <person name="Pearson M."/>
            <person name="Priest M."/>
            <person name="Roberts A."/>
            <person name="Saif S."/>
            <person name="Shea T."/>
            <person name="Sisk P."/>
            <person name="Stolte C."/>
            <person name="Sykes S."/>
            <person name="Wortman J."/>
            <person name="Nusbaum C."/>
            <person name="Birren B."/>
        </authorList>
    </citation>
    <scope>NUCLEOTIDE SEQUENCE [LARGE SCALE GENOMIC DNA]</scope>
    <source>
        <strain evidence="10 11">OT 569</strain>
    </source>
</reference>
<dbReference type="Pfam" id="PF01281">
    <property type="entry name" value="Ribosomal_L9_N"/>
    <property type="match status" value="1"/>
</dbReference>
<dbReference type="SUPFAM" id="SSF55658">
    <property type="entry name" value="L9 N-domain-like"/>
    <property type="match status" value="1"/>
</dbReference>
<dbReference type="PATRIC" id="fig|999415.3.peg.1797"/>
<dbReference type="PANTHER" id="PTHR21368">
    <property type="entry name" value="50S RIBOSOMAL PROTEIN L9"/>
    <property type="match status" value="1"/>
</dbReference>
<dbReference type="STRING" id="999415.HMPREF9943_01770"/>
<comment type="similarity">
    <text evidence="1 7">Belongs to the bacterial ribosomal protein bL9 family.</text>
</comment>
<keyword evidence="2 7" id="KW-0699">rRNA-binding</keyword>
<gene>
    <name evidence="7" type="primary">rplI</name>
    <name evidence="10" type="ORF">HMPREF9943_01770</name>
</gene>
<dbReference type="AlphaFoldDB" id="M2P6P3"/>
<dbReference type="NCBIfam" id="TIGR00158">
    <property type="entry name" value="L9"/>
    <property type="match status" value="1"/>
</dbReference>
<sequence length="150" mass="16858">MKVILLEDVKKVGKKGEIVTVADGYGQNFLIKNQKAVMANAHERKILAKQNEEKAKELELEKQNAIELSKRLETIILKFVSPVGKDGLATSQVSTKQIVKELREKYDIRVDKRKFVNPHSIGAFGDTKMEIELFKGVMASINIHLSPKQG</sequence>
<dbReference type="InterPro" id="IPR000244">
    <property type="entry name" value="Ribosomal_bL9"/>
</dbReference>
<evidence type="ECO:0000256" key="7">
    <source>
        <dbReference type="HAMAP-Rule" id="MF_00503"/>
    </source>
</evidence>
<dbReference type="InterPro" id="IPR020070">
    <property type="entry name" value="Ribosomal_bL9_N"/>
</dbReference>
<keyword evidence="5 7" id="KW-0687">Ribonucleoprotein</keyword>
<dbReference type="PROSITE" id="PS00651">
    <property type="entry name" value="RIBOSOMAL_L9"/>
    <property type="match status" value="1"/>
</dbReference>
<dbReference type="GO" id="GO:0019843">
    <property type="term" value="F:rRNA binding"/>
    <property type="evidence" value="ECO:0007669"/>
    <property type="project" value="UniProtKB-UniRule"/>
</dbReference>
<dbReference type="Gene3D" id="3.10.430.100">
    <property type="entry name" value="Ribosomal protein L9, C-terminal domain"/>
    <property type="match status" value="1"/>
</dbReference>
<name>M2P6P3_9FIRM</name>
<dbReference type="InterPro" id="IPR036791">
    <property type="entry name" value="Ribosomal_bL9_C_sf"/>
</dbReference>
<evidence type="ECO:0000256" key="4">
    <source>
        <dbReference type="ARBA" id="ARBA00022980"/>
    </source>
</evidence>
<proteinExistence type="inferred from homology"/>
<dbReference type="InterPro" id="IPR009027">
    <property type="entry name" value="Ribosomal_bL9/RNase_H1_N"/>
</dbReference>
<keyword evidence="4 7" id="KW-0689">Ribosomal protein</keyword>
<dbReference type="SUPFAM" id="SSF55653">
    <property type="entry name" value="Ribosomal protein L9 C-domain"/>
    <property type="match status" value="1"/>
</dbReference>
<evidence type="ECO:0000259" key="9">
    <source>
        <dbReference type="PROSITE" id="PS00651"/>
    </source>
</evidence>
<evidence type="ECO:0000256" key="8">
    <source>
        <dbReference type="SAM" id="Coils"/>
    </source>
</evidence>